<organism evidence="2 3">
    <name type="scientific">Brachybacterium sacelli</name>
    <dbReference type="NCBI Taxonomy" id="173364"/>
    <lineage>
        <taxon>Bacteria</taxon>
        <taxon>Bacillati</taxon>
        <taxon>Actinomycetota</taxon>
        <taxon>Actinomycetes</taxon>
        <taxon>Micrococcales</taxon>
        <taxon>Dermabacteraceae</taxon>
        <taxon>Brachybacterium</taxon>
    </lineage>
</organism>
<gene>
    <name evidence="2" type="ORF">JOF43_001235</name>
</gene>
<dbReference type="Gene3D" id="3.40.50.1820">
    <property type="entry name" value="alpha/beta hydrolase"/>
    <property type="match status" value="1"/>
</dbReference>
<reference evidence="2 3" key="1">
    <citation type="submission" date="2021-03" db="EMBL/GenBank/DDBJ databases">
        <title>Sequencing the genomes of 1000 actinobacteria strains.</title>
        <authorList>
            <person name="Klenk H.-P."/>
        </authorList>
    </citation>
    <scope>NUCLEOTIDE SEQUENCE [LARGE SCALE GENOMIC DNA]</scope>
    <source>
        <strain evidence="2 3">DSM 14566</strain>
    </source>
</reference>
<sequence length="298" mass="32916">MSTATTFTSYEDLTVLGGPVRVHRAGESGTPVLLLHGAMLDTAEGIWHDVVPSLSADHRVYVIDMPRHGASRPWKGWLGDAFYGRFLLALLDVLELDTVAIMGLSMGGGVGFRFALRHPERVSALIPVNPGGLGEKRPHHFLTWAIIRTPGMLRACSWILAHFPGYLRSGLASSLDRGTETPGLDRIVRLAGQEAREKHRFGERAMDDWQLDWYGPLRTRFGRLEELRALKVPTLWMHGADDPLIGHHEMAAAHEATPDSRFVTIAHAGHLLPYDQPEQLGMLARDFLTESGGGRGEN</sequence>
<dbReference type="SUPFAM" id="SSF53474">
    <property type="entry name" value="alpha/beta-Hydrolases"/>
    <property type="match status" value="1"/>
</dbReference>
<dbReference type="Proteomes" id="UP001519290">
    <property type="component" value="Unassembled WGS sequence"/>
</dbReference>
<keyword evidence="3" id="KW-1185">Reference proteome</keyword>
<accession>A0ABS4WZ85</accession>
<dbReference type="PANTHER" id="PTHR43798">
    <property type="entry name" value="MONOACYLGLYCEROL LIPASE"/>
    <property type="match status" value="1"/>
</dbReference>
<evidence type="ECO:0000313" key="2">
    <source>
        <dbReference type="EMBL" id="MBP2381278.1"/>
    </source>
</evidence>
<feature type="domain" description="AB hydrolase-1" evidence="1">
    <location>
        <begin position="31"/>
        <end position="275"/>
    </location>
</feature>
<evidence type="ECO:0000313" key="3">
    <source>
        <dbReference type="Proteomes" id="UP001519290"/>
    </source>
</evidence>
<comment type="caution">
    <text evidence="2">The sequence shown here is derived from an EMBL/GenBank/DDBJ whole genome shotgun (WGS) entry which is preliminary data.</text>
</comment>
<dbReference type="RefSeq" id="WP_209900312.1">
    <property type="nucleotide sequence ID" value="NZ_BAAAJW010000021.1"/>
</dbReference>
<dbReference type="InterPro" id="IPR029058">
    <property type="entry name" value="AB_hydrolase_fold"/>
</dbReference>
<dbReference type="Pfam" id="PF00561">
    <property type="entry name" value="Abhydrolase_1"/>
    <property type="match status" value="1"/>
</dbReference>
<dbReference type="PRINTS" id="PR00111">
    <property type="entry name" value="ABHYDROLASE"/>
</dbReference>
<dbReference type="InterPro" id="IPR050266">
    <property type="entry name" value="AB_hydrolase_sf"/>
</dbReference>
<evidence type="ECO:0000259" key="1">
    <source>
        <dbReference type="Pfam" id="PF00561"/>
    </source>
</evidence>
<proteinExistence type="predicted"/>
<name>A0ABS4WZ85_9MICO</name>
<protein>
    <submittedName>
        <fullName evidence="2">Pimeloyl-ACP methyl ester carboxylesterase</fullName>
    </submittedName>
</protein>
<dbReference type="InterPro" id="IPR000073">
    <property type="entry name" value="AB_hydrolase_1"/>
</dbReference>
<dbReference type="EMBL" id="JAGIOD010000001">
    <property type="protein sequence ID" value="MBP2381278.1"/>
    <property type="molecule type" value="Genomic_DNA"/>
</dbReference>